<keyword evidence="1" id="KW-0853">WD repeat</keyword>
<proteinExistence type="predicted"/>
<reference evidence="3" key="1">
    <citation type="submission" date="2020-05" db="UniProtKB">
        <authorList>
            <consortium name="EnsemblMetazoa"/>
        </authorList>
    </citation>
    <scope>IDENTIFICATION</scope>
    <source>
        <strain evidence="3">Aabys</strain>
    </source>
</reference>
<dbReference type="SUPFAM" id="SSF50978">
    <property type="entry name" value="WD40 repeat-like"/>
    <property type="match status" value="1"/>
</dbReference>
<dbReference type="GO" id="GO:0030042">
    <property type="term" value="P:actin filament depolymerization"/>
    <property type="evidence" value="ECO:0007669"/>
    <property type="project" value="TreeGrafter"/>
</dbReference>
<sequence>MNGIAAWGDFVYTCGIGDSLRQFKIESNAFTDYVVKLNCQPRGLAIFRNENIIAVACVKEITLVQDQKKAFSLPTKYEASSISVNPETLDVAVGGDDQKLHIYSLNGTTLEPTDCSYSPDNKYLVVCDAHRTVVLYSVEEYKPAHNKEGKCTCQYCGLDTQFPIGGQWFFGYHHYYLVGYQSRQDNLKPTAKSTITTYVI</sequence>
<dbReference type="VEuPathDB" id="VectorBase:MDOA016226"/>
<dbReference type="EnsemblMetazoa" id="MDOA016226-RA">
    <property type="protein sequence ID" value="MDOA016226-PA"/>
    <property type="gene ID" value="MDOA016226"/>
</dbReference>
<dbReference type="InterPro" id="IPR015943">
    <property type="entry name" value="WD40/YVTN_repeat-like_dom_sf"/>
</dbReference>
<dbReference type="OrthoDB" id="2306at2759"/>
<gene>
    <name evidence="3" type="primary">105262358</name>
</gene>
<dbReference type="PANTHER" id="PTHR19856:SF0">
    <property type="entry name" value="WD REPEAT-CONTAINING PROTEIN 1"/>
    <property type="match status" value="1"/>
</dbReference>
<accession>A0A1I8NJM9</accession>
<dbReference type="GO" id="GO:0045214">
    <property type="term" value="P:sarcomere organization"/>
    <property type="evidence" value="ECO:0007669"/>
    <property type="project" value="TreeGrafter"/>
</dbReference>
<dbReference type="GO" id="GO:0030864">
    <property type="term" value="C:cortical actin cytoskeleton"/>
    <property type="evidence" value="ECO:0007669"/>
    <property type="project" value="TreeGrafter"/>
</dbReference>
<dbReference type="GO" id="GO:0040011">
    <property type="term" value="P:locomotion"/>
    <property type="evidence" value="ECO:0007669"/>
    <property type="project" value="TreeGrafter"/>
</dbReference>
<evidence type="ECO:0000256" key="1">
    <source>
        <dbReference type="ARBA" id="ARBA00022574"/>
    </source>
</evidence>
<protein>
    <submittedName>
        <fullName evidence="3">Uncharacterized protein</fullName>
    </submittedName>
</protein>
<dbReference type="Gene3D" id="2.130.10.10">
    <property type="entry name" value="YVTN repeat-like/Quinoprotein amine dehydrogenase"/>
    <property type="match status" value="1"/>
</dbReference>
<evidence type="ECO:0000313" key="3">
    <source>
        <dbReference type="EnsemblMetazoa" id="MDOA016226-PA"/>
    </source>
</evidence>
<dbReference type="InterPro" id="IPR036322">
    <property type="entry name" value="WD40_repeat_dom_sf"/>
</dbReference>
<organism evidence="3">
    <name type="scientific">Musca domestica</name>
    <name type="common">House fly</name>
    <dbReference type="NCBI Taxonomy" id="7370"/>
    <lineage>
        <taxon>Eukaryota</taxon>
        <taxon>Metazoa</taxon>
        <taxon>Ecdysozoa</taxon>
        <taxon>Arthropoda</taxon>
        <taxon>Hexapoda</taxon>
        <taxon>Insecta</taxon>
        <taxon>Pterygota</taxon>
        <taxon>Neoptera</taxon>
        <taxon>Endopterygota</taxon>
        <taxon>Diptera</taxon>
        <taxon>Brachycera</taxon>
        <taxon>Muscomorpha</taxon>
        <taxon>Muscoidea</taxon>
        <taxon>Muscidae</taxon>
        <taxon>Musca</taxon>
    </lineage>
</organism>
<dbReference type="PANTHER" id="PTHR19856">
    <property type="entry name" value="WD-REPEATCONTAINING PROTEIN WDR1"/>
    <property type="match status" value="1"/>
</dbReference>
<evidence type="ECO:0000256" key="2">
    <source>
        <dbReference type="ARBA" id="ARBA00022737"/>
    </source>
</evidence>
<keyword evidence="2" id="KW-0677">Repeat</keyword>
<dbReference type="STRING" id="7370.A0A1I8NJM9"/>
<name>A0A1I8NJM9_MUSDO</name>
<dbReference type="VEuPathDB" id="VectorBase:MDOMA2_014497"/>
<dbReference type="AlphaFoldDB" id="A0A1I8NJM9"/>
<dbReference type="GO" id="GO:0051015">
    <property type="term" value="F:actin filament binding"/>
    <property type="evidence" value="ECO:0007669"/>
    <property type="project" value="TreeGrafter"/>
</dbReference>